<dbReference type="InterPro" id="IPR036291">
    <property type="entry name" value="NAD(P)-bd_dom_sf"/>
</dbReference>
<comment type="caution">
    <text evidence="1">The sequence shown here is derived from an EMBL/GenBank/DDBJ whole genome shotgun (WGS) entry which is preliminary data.</text>
</comment>
<evidence type="ECO:0000313" key="1">
    <source>
        <dbReference type="EMBL" id="HIU68587.1"/>
    </source>
</evidence>
<feature type="non-terminal residue" evidence="1">
    <location>
        <position position="32"/>
    </location>
</feature>
<dbReference type="Proteomes" id="UP000824125">
    <property type="component" value="Unassembled WGS sequence"/>
</dbReference>
<protein>
    <submittedName>
        <fullName evidence="1">TrkA family potassium uptake protein</fullName>
    </submittedName>
</protein>
<dbReference type="SUPFAM" id="SSF51735">
    <property type="entry name" value="NAD(P)-binding Rossmann-fold domains"/>
    <property type="match status" value="1"/>
</dbReference>
<gene>
    <name evidence="1" type="ORF">IAD23_01345</name>
</gene>
<dbReference type="AlphaFoldDB" id="A0A9D1MTA0"/>
<organism evidence="1 2">
    <name type="scientific">Candidatus Scybalenecus merdavium</name>
    <dbReference type="NCBI Taxonomy" id="2840939"/>
    <lineage>
        <taxon>Bacteria</taxon>
        <taxon>Bacillati</taxon>
        <taxon>Bacillota</taxon>
        <taxon>Clostridia</taxon>
        <taxon>Eubacteriales</taxon>
        <taxon>Oscillospiraceae</taxon>
        <taxon>Oscillospiraceae incertae sedis</taxon>
        <taxon>Candidatus Scybalenecus</taxon>
    </lineage>
</organism>
<name>A0A9D1MTA0_9FIRM</name>
<dbReference type="Gene3D" id="3.40.50.720">
    <property type="entry name" value="NAD(P)-binding Rossmann-like Domain"/>
    <property type="match status" value="1"/>
</dbReference>
<sequence length="32" mass="3570">MHSFLIIGAGRFGKHLACDLCREGHEVMLVDN</sequence>
<evidence type="ECO:0000313" key="2">
    <source>
        <dbReference type="Proteomes" id="UP000824125"/>
    </source>
</evidence>
<reference evidence="1" key="2">
    <citation type="journal article" date="2021" name="PeerJ">
        <title>Extensive microbial diversity within the chicken gut microbiome revealed by metagenomics and culture.</title>
        <authorList>
            <person name="Gilroy R."/>
            <person name="Ravi A."/>
            <person name="Getino M."/>
            <person name="Pursley I."/>
            <person name="Horton D.L."/>
            <person name="Alikhan N.F."/>
            <person name="Baker D."/>
            <person name="Gharbi K."/>
            <person name="Hall N."/>
            <person name="Watson M."/>
            <person name="Adriaenssens E.M."/>
            <person name="Foster-Nyarko E."/>
            <person name="Jarju S."/>
            <person name="Secka A."/>
            <person name="Antonio M."/>
            <person name="Oren A."/>
            <person name="Chaudhuri R.R."/>
            <person name="La Ragione R."/>
            <person name="Hildebrand F."/>
            <person name="Pallen M.J."/>
        </authorList>
    </citation>
    <scope>NUCLEOTIDE SEQUENCE</scope>
    <source>
        <strain evidence="1">CHK176-6737</strain>
    </source>
</reference>
<reference evidence="1" key="1">
    <citation type="submission" date="2020-10" db="EMBL/GenBank/DDBJ databases">
        <authorList>
            <person name="Gilroy R."/>
        </authorList>
    </citation>
    <scope>NUCLEOTIDE SEQUENCE</scope>
    <source>
        <strain evidence="1">CHK176-6737</strain>
    </source>
</reference>
<accession>A0A9D1MTA0</accession>
<proteinExistence type="predicted"/>
<dbReference type="EMBL" id="DVNM01000005">
    <property type="protein sequence ID" value="HIU68587.1"/>
    <property type="molecule type" value="Genomic_DNA"/>
</dbReference>